<reference evidence="1" key="2">
    <citation type="submission" date="2023-05" db="EMBL/GenBank/DDBJ databases">
        <authorList>
            <person name="Schelkunov M.I."/>
        </authorList>
    </citation>
    <scope>NUCLEOTIDE SEQUENCE</scope>
    <source>
        <strain evidence="1">Hsosn_3</strain>
        <tissue evidence="1">Leaf</tissue>
    </source>
</reference>
<evidence type="ECO:0000313" key="1">
    <source>
        <dbReference type="EMBL" id="KAK1374365.1"/>
    </source>
</evidence>
<protein>
    <submittedName>
        <fullName evidence="1">Uncharacterized protein</fullName>
    </submittedName>
</protein>
<organism evidence="1 2">
    <name type="scientific">Heracleum sosnowskyi</name>
    <dbReference type="NCBI Taxonomy" id="360622"/>
    <lineage>
        <taxon>Eukaryota</taxon>
        <taxon>Viridiplantae</taxon>
        <taxon>Streptophyta</taxon>
        <taxon>Embryophyta</taxon>
        <taxon>Tracheophyta</taxon>
        <taxon>Spermatophyta</taxon>
        <taxon>Magnoliopsida</taxon>
        <taxon>eudicotyledons</taxon>
        <taxon>Gunneridae</taxon>
        <taxon>Pentapetalae</taxon>
        <taxon>asterids</taxon>
        <taxon>campanulids</taxon>
        <taxon>Apiales</taxon>
        <taxon>Apiaceae</taxon>
        <taxon>Apioideae</taxon>
        <taxon>apioid superclade</taxon>
        <taxon>Tordylieae</taxon>
        <taxon>Tordyliinae</taxon>
        <taxon>Heracleum</taxon>
    </lineage>
</organism>
<reference evidence="1" key="1">
    <citation type="submission" date="2023-02" db="EMBL/GenBank/DDBJ databases">
        <title>Genome of toxic invasive species Heracleum sosnowskyi carries increased number of genes despite the absence of recent whole-genome duplications.</title>
        <authorList>
            <person name="Schelkunov M."/>
            <person name="Shtratnikova V."/>
            <person name="Makarenko M."/>
            <person name="Klepikova A."/>
            <person name="Omelchenko D."/>
            <person name="Novikova G."/>
            <person name="Obukhova E."/>
            <person name="Bogdanov V."/>
            <person name="Penin A."/>
            <person name="Logacheva M."/>
        </authorList>
    </citation>
    <scope>NUCLEOTIDE SEQUENCE</scope>
    <source>
        <strain evidence="1">Hsosn_3</strain>
        <tissue evidence="1">Leaf</tissue>
    </source>
</reference>
<dbReference type="Proteomes" id="UP001237642">
    <property type="component" value="Unassembled WGS sequence"/>
</dbReference>
<sequence length="147" mass="16556">MTVEAVTKASLAAANHPSRKNNVEFVSGLRVVSNLDSSNKSPDHDRPGHFHAKWKAGFDREIMEADQESSGSSEDIESPRSVVRKWPAYVHSQVLRIREEDSLIGEDVAENVKNHNDCRYKKMDHDHVIILSHTPIHRPASPLSRSK</sequence>
<name>A0AAD8HYS6_9APIA</name>
<gene>
    <name evidence="1" type="ORF">POM88_030558</name>
</gene>
<dbReference type="AlphaFoldDB" id="A0AAD8HYS6"/>
<dbReference type="EMBL" id="JAUIZM010000007">
    <property type="protein sequence ID" value="KAK1374365.1"/>
    <property type="molecule type" value="Genomic_DNA"/>
</dbReference>
<proteinExistence type="predicted"/>
<evidence type="ECO:0000313" key="2">
    <source>
        <dbReference type="Proteomes" id="UP001237642"/>
    </source>
</evidence>
<comment type="caution">
    <text evidence="1">The sequence shown here is derived from an EMBL/GenBank/DDBJ whole genome shotgun (WGS) entry which is preliminary data.</text>
</comment>
<accession>A0AAD8HYS6</accession>
<keyword evidence="2" id="KW-1185">Reference proteome</keyword>